<dbReference type="InterPro" id="IPR003594">
    <property type="entry name" value="HATPase_dom"/>
</dbReference>
<dbReference type="InterPro" id="IPR036061">
    <property type="entry name" value="CheW-like_dom_sf"/>
</dbReference>
<dbReference type="InterPro" id="IPR058661">
    <property type="entry name" value="FimL_2nd"/>
</dbReference>
<dbReference type="InterPro" id="IPR036641">
    <property type="entry name" value="HPT_dom_sf"/>
</dbReference>
<protein>
    <recommendedName>
        <fullName evidence="2">histidine kinase</fullName>
        <ecNumber evidence="2">2.7.13.3</ecNumber>
    </recommendedName>
</protein>
<keyword evidence="16" id="KW-1185">Reference proteome</keyword>
<evidence type="ECO:0000256" key="10">
    <source>
        <dbReference type="SAM" id="MobiDB-lite"/>
    </source>
</evidence>
<dbReference type="InterPro" id="IPR004105">
    <property type="entry name" value="CheA-like_dim"/>
</dbReference>
<evidence type="ECO:0000313" key="15">
    <source>
        <dbReference type="EMBL" id="MDY4303489.1"/>
    </source>
</evidence>
<dbReference type="PANTHER" id="PTHR43395">
    <property type="entry name" value="SENSOR HISTIDINE KINASE CHEA"/>
    <property type="match status" value="1"/>
</dbReference>
<feature type="modified residue" description="Phosphohistidine" evidence="7">
    <location>
        <position position="1089"/>
    </location>
</feature>
<reference evidence="15 16" key="1">
    <citation type="submission" date="2023-11" db="EMBL/GenBank/DDBJ databases">
        <title>Genome sequence of Pseudomonas salmasensis Strain SLU99.</title>
        <authorList>
            <person name="Ghadamgahi F."/>
            <person name="Kalyandurg P.B."/>
            <person name="Catara V."/>
            <person name="Vetukuri R."/>
            <person name="Ghosh S."/>
        </authorList>
    </citation>
    <scope>NUCLEOTIDE SEQUENCE [LARGE SCALE GENOMIC DNA]</scope>
    <source>
        <strain evidence="15 16">SLU99</strain>
    </source>
</reference>
<dbReference type="InterPro" id="IPR011006">
    <property type="entry name" value="CheY-like_superfamily"/>
</dbReference>
<evidence type="ECO:0000259" key="13">
    <source>
        <dbReference type="PROSITE" id="PS50851"/>
    </source>
</evidence>
<dbReference type="Proteomes" id="UP001277967">
    <property type="component" value="Unassembled WGS sequence"/>
</dbReference>
<keyword evidence="9" id="KW-0175">Coiled coil</keyword>
<dbReference type="SMART" id="SM00448">
    <property type="entry name" value="REC"/>
    <property type="match status" value="1"/>
</dbReference>
<feature type="modified residue" description="Phosphohistidine" evidence="7">
    <location>
        <position position="655"/>
    </location>
</feature>
<feature type="domain" description="HPt" evidence="14">
    <location>
        <begin position="742"/>
        <end position="845"/>
    </location>
</feature>
<dbReference type="SMART" id="SM01231">
    <property type="entry name" value="H-kinase_dim"/>
    <property type="match status" value="1"/>
</dbReference>
<comment type="catalytic activity">
    <reaction evidence="1">
        <text>ATP + protein L-histidine = ADP + protein N-phospho-L-histidine.</text>
        <dbReference type="EC" id="2.7.13.3"/>
    </reaction>
</comment>
<evidence type="ECO:0000256" key="8">
    <source>
        <dbReference type="PROSITE-ProRule" id="PRU00169"/>
    </source>
</evidence>
<evidence type="ECO:0000256" key="9">
    <source>
        <dbReference type="SAM" id="Coils"/>
    </source>
</evidence>
<dbReference type="RefSeq" id="WP_320749413.1">
    <property type="nucleotide sequence ID" value="NZ_JAXGGE010000001.1"/>
</dbReference>
<feature type="domain" description="Response regulatory" evidence="12">
    <location>
        <begin position="1818"/>
        <end position="1934"/>
    </location>
</feature>
<dbReference type="InterPro" id="IPR005467">
    <property type="entry name" value="His_kinase_dom"/>
</dbReference>
<dbReference type="InterPro" id="IPR051315">
    <property type="entry name" value="Bact_Chemotaxis_CheA"/>
</dbReference>
<dbReference type="CDD" id="cd17546">
    <property type="entry name" value="REC_hyHK_CKI1_RcsC-like"/>
    <property type="match status" value="1"/>
</dbReference>
<gene>
    <name evidence="15" type="ORF">SO486_26365</name>
</gene>
<feature type="coiled-coil region" evidence="9">
    <location>
        <begin position="1360"/>
        <end position="1387"/>
    </location>
</feature>
<dbReference type="PROSITE" id="PS50894">
    <property type="entry name" value="HPT"/>
    <property type="match status" value="4"/>
</dbReference>
<dbReference type="PROSITE" id="PS50109">
    <property type="entry name" value="HIS_KIN"/>
    <property type="match status" value="1"/>
</dbReference>
<dbReference type="PROSITE" id="PS50110">
    <property type="entry name" value="RESPONSE_REGULATORY"/>
    <property type="match status" value="1"/>
</dbReference>
<dbReference type="Pfam" id="PF01584">
    <property type="entry name" value="CheW"/>
    <property type="match status" value="1"/>
</dbReference>
<sequence>MVDRHDYVALEWVKGDIAETLKQARSALDAYVETHDDDALNECLAGIHQVHGALQMVEFYGAALLAEEIEELALALQAGHVGQRDESIRLLQQALGQLPLYLDRVHSARRDLPLVVLPLLNDLRSARGESLLSETSLFSPQLLSIEPLPEQALAQRATADLHEQLRQWRHLLQQALAGLLREDHGPSNLEDMARVFARLEALCQGAPLLPLWQVTSALVEGMLTGVVANSPALRSLLKASDKQLKRLLVQGINGINQPAPDELLKSLLFYVAKVTRPTPRMQSLKERYGLDEALPDSAVVDAERARLAGPDRNAMGSVLGALCEELVRVKERLDLFVRSDRQHTQDLDPLLAPLRQIADTLAVLGFGQPRKVIIDQLSVVLSLVQGQREPNDAVLMDVAGALLYVEATLAGMIGTVEPQSREDSRLPTTDLTQIHQLVIRESCQCLRQAKELVIDCIEADWDRQRLESLPELLSQVRGALAMIPLPRAASLMRGCTDYVDEQLMVNDAAPSAAQLGHFAEVVSSLEYYLERMLQDPDAAGEKVLELATQGLNALGYLPAEKPWRQALAAPEGALSEAAPSQSQFDALASPTSRLNPPALQRPGSLLPPPADEEPIDDELREVFLEETDEVLDVLHRYLPDSADKTAQGEMRRAFHTLKGSGRMVRALVLAELAWAVENLLNRVLERSVVLGPEVQQVLDEAVALLPELIADFATDDQRQRDEVDALAARAHALASGTATSATEPHDPLLLEIFRNEAQGHLDSIEHFLQQAAEQVPLQVSDELQRALHTLKGSAYMAGVLPIAELARPLDHLTREYKAHRLPLGKDEVALLLEAQALFQRGLGGLDHNPLAPINGAADLIIRTQRLLEHQLAALLDAPTTGLRVKRDPHLITNFLAQGMDILLDAESLLRRWQQHPGDRQELTALLDELTTLGEGAHLADLHPIDALCEALLDLYGAVEESSLAVSARFFQEAEQAHDALINMLDQLAAGQEISPAPARLQALRELLDEALDPSATGLIKSDGSRALSIAELGAATAQLDHATAMDDEIVEIFLEEAVDILDSAGQSLKRWLLEPENAAPLSSLQRDLHTLKGGARMAEIDPVGDLAHELECVYEGLVDRRYSYCVELSQALMASHERLAQQLDELQQQQPLSDGTELVERLRELRQASSPAAPTAVAPASGADPELLDIFLEEAADILDSSGSALVRWQAEPGNRQEVETLLRDLHTLKGGARMVEIGPIGDLAHELEFLYEGLSAGLLAPTPELFALLQGCHDRLAQMIDAVAEGLPVGSVDKLIERIKSLVHPSDEPVTPVALPAGKAEAVADPAADMVKISADLLDDLVNLAGETSIFRGRIEQQVKDARIALSEMETTIERMRDQLRRLDSETQGRLLSRQQAEAERLGYEEFDPLEMDRHSQLQQLARALSESASDLLDLKDTLERRNQDAHNLLQQQARINTELQEGLMRTRMVPFERMLPRLKRIVRQVAGELGKDVEFIVGNAEGEMDRNVLERMAAPLEHMLRNAVDHGLESREVRLAAGKPEKGRITLDLTHEGGDIVFDMRDDGAGVPLEAVRRKAIKRGLLAPHQEMSDRDVLQFILQPGFSTAEKITQISGRGVGMDVVHEEVRQLGGSMVIDSTPGMGVHFRIRLPFTVSVNRALMVHCSDDQYAIPLNTIEGLVRVLPHELAGHYQRDPPHYEYAGQRYELFYLGDLLHTASRPKLLGQYQPVPVLLVHCNERRVAVHVDAMAGTREIVVKGLGPQFSGVQGVTGATILGDGHVVLIIDLLAHIRARQPALPAQAVDAPLILNDPLKKRPLLVLVVDDSVTVRKVTSRLLERNGMNVLTAKDGIDALAILEEHTPDLMLLDIEMPRMDGFEVAIQIRNDPRLMRLPIIMITSRTGQKHRDRAMAIGVNDYLGKPYQESVLLESIAYWSKSHA</sequence>
<dbReference type="EMBL" id="JAXGGE010000001">
    <property type="protein sequence ID" value="MDY4303489.1"/>
    <property type="molecule type" value="Genomic_DNA"/>
</dbReference>
<dbReference type="InterPro" id="IPR001789">
    <property type="entry name" value="Sig_transdc_resp-reg_receiver"/>
</dbReference>
<dbReference type="SUPFAM" id="SSF52172">
    <property type="entry name" value="CheY-like"/>
    <property type="match status" value="1"/>
</dbReference>
<proteinExistence type="predicted"/>
<comment type="caution">
    <text evidence="15">The sequence shown here is derived from an EMBL/GenBank/DDBJ whole genome shotgun (WGS) entry which is preliminary data.</text>
</comment>
<feature type="modified residue" description="Phosphohistidine" evidence="7">
    <location>
        <position position="788"/>
    </location>
</feature>
<dbReference type="Gene3D" id="2.30.30.40">
    <property type="entry name" value="SH3 Domains"/>
    <property type="match status" value="1"/>
</dbReference>
<dbReference type="SUPFAM" id="SSF47226">
    <property type="entry name" value="Histidine-containing phosphotransfer domain, HPT domain"/>
    <property type="match status" value="7"/>
</dbReference>
<dbReference type="PRINTS" id="PR00344">
    <property type="entry name" value="BCTRLSENSOR"/>
</dbReference>
<organism evidence="15 16">
    <name type="scientific">Pseudomonas salmasensis</name>
    <dbReference type="NCBI Taxonomy" id="2745514"/>
    <lineage>
        <taxon>Bacteria</taxon>
        <taxon>Pseudomonadati</taxon>
        <taxon>Pseudomonadota</taxon>
        <taxon>Gammaproteobacteria</taxon>
        <taxon>Pseudomonadales</taxon>
        <taxon>Pseudomonadaceae</taxon>
        <taxon>Pseudomonas</taxon>
    </lineage>
</organism>
<dbReference type="Pfam" id="PF02518">
    <property type="entry name" value="HATPase_c"/>
    <property type="match status" value="1"/>
</dbReference>
<evidence type="ECO:0000256" key="7">
    <source>
        <dbReference type="PROSITE-ProRule" id="PRU00110"/>
    </source>
</evidence>
<evidence type="ECO:0000256" key="2">
    <source>
        <dbReference type="ARBA" id="ARBA00012438"/>
    </source>
</evidence>
<feature type="modified residue" description="Phosphohistidine" evidence="7">
    <location>
        <position position="1227"/>
    </location>
</feature>
<dbReference type="InterPro" id="IPR036890">
    <property type="entry name" value="HATPase_C_sf"/>
</dbReference>
<evidence type="ECO:0000256" key="1">
    <source>
        <dbReference type="ARBA" id="ARBA00000085"/>
    </source>
</evidence>
<dbReference type="CDD" id="cd00088">
    <property type="entry name" value="HPT"/>
    <property type="match status" value="4"/>
</dbReference>
<dbReference type="Gene3D" id="1.20.120.160">
    <property type="entry name" value="HPT domain"/>
    <property type="match status" value="6"/>
</dbReference>
<feature type="domain" description="CheW-like" evidence="13">
    <location>
        <begin position="1656"/>
        <end position="1795"/>
    </location>
</feature>
<evidence type="ECO:0000256" key="5">
    <source>
        <dbReference type="ARBA" id="ARBA00022777"/>
    </source>
</evidence>
<feature type="region of interest" description="Disordered" evidence="10">
    <location>
        <begin position="570"/>
        <end position="611"/>
    </location>
</feature>
<accession>A0ABU5FT80</accession>
<keyword evidence="5" id="KW-0418">Kinase</keyword>
<dbReference type="SUPFAM" id="SSF55874">
    <property type="entry name" value="ATPase domain of HSP90 chaperone/DNA topoisomerase II/histidine kinase"/>
    <property type="match status" value="1"/>
</dbReference>
<dbReference type="SMART" id="SM00387">
    <property type="entry name" value="HATPase_c"/>
    <property type="match status" value="1"/>
</dbReference>
<dbReference type="SMART" id="SM00260">
    <property type="entry name" value="CheW"/>
    <property type="match status" value="1"/>
</dbReference>
<evidence type="ECO:0000256" key="4">
    <source>
        <dbReference type="ARBA" id="ARBA00022679"/>
    </source>
</evidence>
<keyword evidence="4" id="KW-0808">Transferase</keyword>
<dbReference type="InterPro" id="IPR008207">
    <property type="entry name" value="Sig_transdc_His_kin_Hpt_dom"/>
</dbReference>
<dbReference type="InterPro" id="IPR004358">
    <property type="entry name" value="Sig_transdc_His_kin-like_C"/>
</dbReference>
<dbReference type="Gene3D" id="3.40.50.2300">
    <property type="match status" value="1"/>
</dbReference>
<feature type="compositionally biased region" description="Polar residues" evidence="10">
    <location>
        <begin position="578"/>
        <end position="594"/>
    </location>
</feature>
<evidence type="ECO:0000313" key="16">
    <source>
        <dbReference type="Proteomes" id="UP001277967"/>
    </source>
</evidence>
<dbReference type="Pfam" id="PF00072">
    <property type="entry name" value="Response_reg"/>
    <property type="match status" value="1"/>
</dbReference>
<evidence type="ECO:0000259" key="11">
    <source>
        <dbReference type="PROSITE" id="PS50109"/>
    </source>
</evidence>
<keyword evidence="6" id="KW-0902">Two-component regulatory system</keyword>
<evidence type="ECO:0000259" key="14">
    <source>
        <dbReference type="PROSITE" id="PS50894"/>
    </source>
</evidence>
<name>A0ABU5FT80_9PSED</name>
<keyword evidence="3 8" id="KW-0597">Phosphoprotein</keyword>
<dbReference type="PANTHER" id="PTHR43395:SF8">
    <property type="entry name" value="HISTIDINE KINASE"/>
    <property type="match status" value="1"/>
</dbReference>
<feature type="domain" description="HPt" evidence="14">
    <location>
        <begin position="612"/>
        <end position="712"/>
    </location>
</feature>
<feature type="modified residue" description="4-aspartylphosphate" evidence="8">
    <location>
        <position position="1867"/>
    </location>
</feature>
<feature type="domain" description="HPt" evidence="14">
    <location>
        <begin position="1042"/>
        <end position="1146"/>
    </location>
</feature>
<dbReference type="Pfam" id="PF01627">
    <property type="entry name" value="Hpt"/>
    <property type="match status" value="5"/>
</dbReference>
<feature type="domain" description="Histidine kinase" evidence="11">
    <location>
        <begin position="1402"/>
        <end position="1654"/>
    </location>
</feature>
<dbReference type="Pfam" id="PF26379">
    <property type="entry name" value="FimL_2nd"/>
    <property type="match status" value="1"/>
</dbReference>
<evidence type="ECO:0000256" key="3">
    <source>
        <dbReference type="ARBA" id="ARBA00022553"/>
    </source>
</evidence>
<dbReference type="EC" id="2.7.13.3" evidence="2"/>
<dbReference type="PROSITE" id="PS50851">
    <property type="entry name" value="CHEW"/>
    <property type="match status" value="1"/>
</dbReference>
<evidence type="ECO:0000256" key="6">
    <source>
        <dbReference type="ARBA" id="ARBA00023012"/>
    </source>
</evidence>
<dbReference type="SMART" id="SM00073">
    <property type="entry name" value="HPT"/>
    <property type="match status" value="4"/>
</dbReference>
<evidence type="ECO:0000259" key="12">
    <source>
        <dbReference type="PROSITE" id="PS50110"/>
    </source>
</evidence>
<dbReference type="InterPro" id="IPR002545">
    <property type="entry name" value="CheW-lke_dom"/>
</dbReference>
<dbReference type="Gene3D" id="3.30.565.10">
    <property type="entry name" value="Histidine kinase-like ATPase, C-terminal domain"/>
    <property type="match status" value="1"/>
</dbReference>
<dbReference type="SUPFAM" id="SSF50341">
    <property type="entry name" value="CheW-like"/>
    <property type="match status" value="1"/>
</dbReference>
<feature type="domain" description="HPt" evidence="14">
    <location>
        <begin position="1180"/>
        <end position="1284"/>
    </location>
</feature>